<evidence type="ECO:0000313" key="1">
    <source>
        <dbReference type="EnsemblMetazoa" id="MESCA003664-PA"/>
    </source>
</evidence>
<dbReference type="EnsemblMetazoa" id="MESCA003664-RA">
    <property type="protein sequence ID" value="MESCA003664-PA"/>
    <property type="gene ID" value="MESCA003664"/>
</dbReference>
<protein>
    <submittedName>
        <fullName evidence="1">Uncharacterized protein</fullName>
    </submittedName>
</protein>
<dbReference type="AlphaFoldDB" id="T1GJL5"/>
<dbReference type="Proteomes" id="UP000015102">
    <property type="component" value="Unassembled WGS sequence"/>
</dbReference>
<dbReference type="EMBL" id="CAQQ02135867">
    <property type="status" value="NOT_ANNOTATED_CDS"/>
    <property type="molecule type" value="Genomic_DNA"/>
</dbReference>
<name>T1GJL5_MEGSC</name>
<evidence type="ECO:0000313" key="2">
    <source>
        <dbReference type="Proteomes" id="UP000015102"/>
    </source>
</evidence>
<organism evidence="1 2">
    <name type="scientific">Megaselia scalaris</name>
    <name type="common">Humpbacked fly</name>
    <name type="synonym">Phora scalaris</name>
    <dbReference type="NCBI Taxonomy" id="36166"/>
    <lineage>
        <taxon>Eukaryota</taxon>
        <taxon>Metazoa</taxon>
        <taxon>Ecdysozoa</taxon>
        <taxon>Arthropoda</taxon>
        <taxon>Hexapoda</taxon>
        <taxon>Insecta</taxon>
        <taxon>Pterygota</taxon>
        <taxon>Neoptera</taxon>
        <taxon>Endopterygota</taxon>
        <taxon>Diptera</taxon>
        <taxon>Brachycera</taxon>
        <taxon>Muscomorpha</taxon>
        <taxon>Platypezoidea</taxon>
        <taxon>Phoridae</taxon>
        <taxon>Megaseliini</taxon>
        <taxon>Megaselia</taxon>
    </lineage>
</organism>
<dbReference type="EMBL" id="CAQQ02135865">
    <property type="status" value="NOT_ANNOTATED_CDS"/>
    <property type="molecule type" value="Genomic_DNA"/>
</dbReference>
<keyword evidence="2" id="KW-1185">Reference proteome</keyword>
<proteinExistence type="predicted"/>
<dbReference type="HOGENOM" id="CLU_2963439_0_0_1"/>
<accession>T1GJL5</accession>
<dbReference type="EMBL" id="CAQQ02135866">
    <property type="status" value="NOT_ANNOTATED_CDS"/>
    <property type="molecule type" value="Genomic_DNA"/>
</dbReference>
<reference evidence="1" key="2">
    <citation type="submission" date="2015-06" db="UniProtKB">
        <authorList>
            <consortium name="EnsemblMetazoa"/>
        </authorList>
    </citation>
    <scope>IDENTIFICATION</scope>
</reference>
<sequence>MEQLLSIIAHLITPQSEDNTEDVPPPTVSELFFLVTTDMYCPFKEPDGLRTCYKSELET</sequence>
<reference evidence="2" key="1">
    <citation type="submission" date="2013-02" db="EMBL/GenBank/DDBJ databases">
        <authorList>
            <person name="Hughes D."/>
        </authorList>
    </citation>
    <scope>NUCLEOTIDE SEQUENCE</scope>
    <source>
        <strain>Durham</strain>
        <strain evidence="2">NC isolate 2 -- Noor lab</strain>
    </source>
</reference>